<dbReference type="EMBL" id="VBOT01000171">
    <property type="protein sequence ID" value="TMQ47673.1"/>
    <property type="molecule type" value="Genomic_DNA"/>
</dbReference>
<name>A0A538S8G9_UNCEI</name>
<dbReference type="Proteomes" id="UP000320184">
    <property type="component" value="Unassembled WGS sequence"/>
</dbReference>
<protein>
    <recommendedName>
        <fullName evidence="3">DUF4082 domain-containing protein</fullName>
    </recommendedName>
</protein>
<dbReference type="AlphaFoldDB" id="A0A538S8G9"/>
<comment type="caution">
    <text evidence="1">The sequence shown here is derived from an EMBL/GenBank/DDBJ whole genome shotgun (WGS) entry which is preliminary data.</text>
</comment>
<evidence type="ECO:0000313" key="1">
    <source>
        <dbReference type="EMBL" id="TMQ47673.1"/>
    </source>
</evidence>
<sequence>MLCFTKGAATPCDPETVGVDTSRSQGVIAVVRGSAAGQTFTTSDTLIRSITVWRWRDEDTTAAPMKLWITGTYEDGLPDLNNIILSGPALVAFGDGVHHVKIQYVFDPPLALPGPGKYAFYIQIQPDCSFPYIVGLLAATTDDYPGGGAVGAYGNKCDFGGRASYVDPLWDLAFDVESCRTHLTPVRRQSWGALKAIYR</sequence>
<evidence type="ECO:0000313" key="2">
    <source>
        <dbReference type="Proteomes" id="UP000320184"/>
    </source>
</evidence>
<evidence type="ECO:0008006" key="3">
    <source>
        <dbReference type="Google" id="ProtNLM"/>
    </source>
</evidence>
<reference evidence="1 2" key="1">
    <citation type="journal article" date="2019" name="Nat. Microbiol.">
        <title>Mediterranean grassland soil C-N compound turnover is dependent on rainfall and depth, and is mediated by genomically divergent microorganisms.</title>
        <authorList>
            <person name="Diamond S."/>
            <person name="Andeer P.F."/>
            <person name="Li Z."/>
            <person name="Crits-Christoph A."/>
            <person name="Burstein D."/>
            <person name="Anantharaman K."/>
            <person name="Lane K.R."/>
            <person name="Thomas B.C."/>
            <person name="Pan C."/>
            <person name="Northen T.R."/>
            <person name="Banfield J.F."/>
        </authorList>
    </citation>
    <scope>NUCLEOTIDE SEQUENCE [LARGE SCALE GENOMIC DNA]</scope>
    <source>
        <strain evidence="1">WS_3</strain>
    </source>
</reference>
<gene>
    <name evidence="1" type="ORF">E6K73_13345</name>
</gene>
<organism evidence="1 2">
    <name type="scientific">Eiseniibacteriota bacterium</name>
    <dbReference type="NCBI Taxonomy" id="2212470"/>
    <lineage>
        <taxon>Bacteria</taxon>
        <taxon>Candidatus Eiseniibacteriota</taxon>
    </lineage>
</organism>
<proteinExistence type="predicted"/>
<accession>A0A538S8G9</accession>